<keyword evidence="1" id="KW-0812">Transmembrane</keyword>
<dbReference type="KEGG" id="mhu:Mhun_1085"/>
<feature type="transmembrane region" description="Helical" evidence="1">
    <location>
        <begin position="159"/>
        <end position="179"/>
    </location>
</feature>
<keyword evidence="3" id="KW-1185">Reference proteome</keyword>
<dbReference type="EnsemblBacteria" id="ABD40834">
    <property type="protein sequence ID" value="ABD40834"/>
    <property type="gene ID" value="Mhun_1085"/>
</dbReference>
<dbReference type="AlphaFoldDB" id="Q2FMQ1"/>
<evidence type="ECO:0000256" key="1">
    <source>
        <dbReference type="SAM" id="Phobius"/>
    </source>
</evidence>
<dbReference type="HOGENOM" id="CLU_083027_0_0_2"/>
<protein>
    <submittedName>
        <fullName evidence="2">Uncharacterized protein</fullName>
    </submittedName>
</protein>
<reference evidence="3" key="1">
    <citation type="journal article" date="2016" name="Stand. Genomic Sci.">
        <title>Complete genome sequence of Methanospirillum hungatei type strain JF1.</title>
        <authorList>
            <person name="Gunsalus R.P."/>
            <person name="Cook L.E."/>
            <person name="Crable B."/>
            <person name="Rohlin L."/>
            <person name="McDonald E."/>
            <person name="Mouttaki H."/>
            <person name="Sieber J.R."/>
            <person name="Poweleit N."/>
            <person name="Zhou H."/>
            <person name="Lapidus A.L."/>
            <person name="Daligault H.E."/>
            <person name="Land M."/>
            <person name="Gilna P."/>
            <person name="Ivanova N."/>
            <person name="Kyrpides N."/>
            <person name="Culley D.E."/>
            <person name="McInerney M.J."/>
        </authorList>
    </citation>
    <scope>NUCLEOTIDE SEQUENCE [LARGE SCALE GENOMIC DNA]</scope>
    <source>
        <strain evidence="3">ATCC 27890 / DSM 864 / NBRC 100397 / JF-1</strain>
    </source>
</reference>
<accession>Q2FMQ1</accession>
<dbReference type="InParanoid" id="Q2FMQ1"/>
<gene>
    <name evidence="2" type="ordered locus">Mhun_1085</name>
</gene>
<keyword evidence="1" id="KW-1133">Transmembrane helix</keyword>
<dbReference type="EMBL" id="CP000254">
    <property type="protein sequence ID" value="ABD40834.1"/>
    <property type="molecule type" value="Genomic_DNA"/>
</dbReference>
<evidence type="ECO:0000313" key="3">
    <source>
        <dbReference type="Proteomes" id="UP000001941"/>
    </source>
</evidence>
<proteinExistence type="predicted"/>
<evidence type="ECO:0000313" key="2">
    <source>
        <dbReference type="EMBL" id="ABD40834.1"/>
    </source>
</evidence>
<sequence>MLQEMELLFQNISPDAPFDTIKDAIINENILNKKSISGRNKTFSFLKRMYGLDDSIPLYRVFRYLFTHYEKEHPTLTLLYALARDKSLRISADYILSLDCGTQARKDDLIQTLTQNLDGSFTDKTLKSMAENLLSSWTQSGHLIGKGKKNRTKSTSGPASFTFALYLGTLIGFGGVMLMRSPFISILDLSDTERDELFHSASVMGLISYKSAGGVIEITISDLIRSLGGV</sequence>
<keyword evidence="1" id="KW-0472">Membrane</keyword>
<name>Q2FMQ1_METHJ</name>
<dbReference type="STRING" id="323259.Mhun_1085"/>
<organism evidence="2 3">
    <name type="scientific">Methanospirillum hungatei JF-1 (strain ATCC 27890 / DSM 864 / NBRC 100397 / JF-1)</name>
    <dbReference type="NCBI Taxonomy" id="323259"/>
    <lineage>
        <taxon>Archaea</taxon>
        <taxon>Methanobacteriati</taxon>
        <taxon>Methanobacteriota</taxon>
        <taxon>Stenosarchaea group</taxon>
        <taxon>Methanomicrobia</taxon>
        <taxon>Methanomicrobiales</taxon>
        <taxon>Methanospirillaceae</taxon>
        <taxon>Methanospirillum</taxon>
    </lineage>
</organism>
<dbReference type="Proteomes" id="UP000001941">
    <property type="component" value="Chromosome"/>
</dbReference>